<keyword evidence="5 6" id="KW-0472">Membrane</keyword>
<evidence type="ECO:0000259" key="7">
    <source>
        <dbReference type="PROSITE" id="PS50850"/>
    </source>
</evidence>
<dbReference type="STRING" id="471856.Jden_0074"/>
<feature type="transmembrane region" description="Helical" evidence="6">
    <location>
        <begin position="372"/>
        <end position="392"/>
    </location>
</feature>
<accession>C7R572</accession>
<name>C7R572_JONDD</name>
<dbReference type="GO" id="GO:0005886">
    <property type="term" value="C:plasma membrane"/>
    <property type="evidence" value="ECO:0007669"/>
    <property type="project" value="UniProtKB-SubCell"/>
</dbReference>
<sequence>MHFKFLYFGNLFSNTADGFIYLALPLLIYSISNDPLALSAVVAVGILPRMLFSLSIGEFVDRHSRTKILMYGNILRCIFVSAIVAIVMLERGEHYLLLTIVFILGIIETAVDTSATALTPTLVEKDLDKANSQIQGGQLIAQNFVAVPLAGVLFALAHWVPFMVGGACYGIAAFSGAILNHRLTEGKKEKEPRGEPKKIAKGIKSRFEGFKLMRDDEKLKQLLWISLILALAVSMSQSTLIAFLTDFLHTPTEHIGLVSMCLAVGGVAGMLVLPRFLKRFSRNTAIYTGHAGLVICLFLLWTCSTTMQAAVLLCFMSCAVSFWNIPVMTMRQMATPKKILGRVFATVGFLLSIVQIIGSIMGGIVAKMGLNFPFLFAAIIAASALIPVLKLFQLQNTTRDETMLENVQKN</sequence>
<feature type="transmembrane region" description="Helical" evidence="6">
    <location>
        <begin position="162"/>
        <end position="180"/>
    </location>
</feature>
<dbReference type="HOGENOM" id="CLU_034180_16_1_11"/>
<dbReference type="GO" id="GO:0022857">
    <property type="term" value="F:transmembrane transporter activity"/>
    <property type="evidence" value="ECO:0007669"/>
    <property type="project" value="InterPro"/>
</dbReference>
<feature type="transmembrane region" description="Helical" evidence="6">
    <location>
        <begin position="222"/>
        <end position="243"/>
    </location>
</feature>
<dbReference type="Gene3D" id="1.20.1250.20">
    <property type="entry name" value="MFS general substrate transporter like domains"/>
    <property type="match status" value="1"/>
</dbReference>
<dbReference type="InterPro" id="IPR036259">
    <property type="entry name" value="MFS_trans_sf"/>
</dbReference>
<feature type="transmembrane region" description="Helical" evidence="6">
    <location>
        <begin position="68"/>
        <end position="89"/>
    </location>
</feature>
<feature type="transmembrane region" description="Helical" evidence="6">
    <location>
        <begin position="285"/>
        <end position="301"/>
    </location>
</feature>
<dbReference type="EMBL" id="CP001706">
    <property type="protein sequence ID" value="ACV07750.1"/>
    <property type="molecule type" value="Genomic_DNA"/>
</dbReference>
<evidence type="ECO:0000256" key="3">
    <source>
        <dbReference type="ARBA" id="ARBA00022692"/>
    </source>
</evidence>
<evidence type="ECO:0000313" key="9">
    <source>
        <dbReference type="Proteomes" id="UP000000628"/>
    </source>
</evidence>
<feature type="transmembrane region" description="Helical" evidence="6">
    <location>
        <begin position="339"/>
        <end position="366"/>
    </location>
</feature>
<dbReference type="PROSITE" id="PS50850">
    <property type="entry name" value="MFS"/>
    <property type="match status" value="1"/>
</dbReference>
<dbReference type="Proteomes" id="UP000000628">
    <property type="component" value="Chromosome"/>
</dbReference>
<dbReference type="eggNOG" id="COG2211">
    <property type="taxonomic scope" value="Bacteria"/>
</dbReference>
<keyword evidence="4 6" id="KW-1133">Transmembrane helix</keyword>
<evidence type="ECO:0000256" key="5">
    <source>
        <dbReference type="ARBA" id="ARBA00023136"/>
    </source>
</evidence>
<feature type="transmembrane region" description="Helical" evidence="6">
    <location>
        <begin position="255"/>
        <end position="273"/>
    </location>
</feature>
<dbReference type="InterPro" id="IPR020846">
    <property type="entry name" value="MFS_dom"/>
</dbReference>
<evidence type="ECO:0000313" key="8">
    <source>
        <dbReference type="EMBL" id="ACV07750.1"/>
    </source>
</evidence>
<organism evidence="8 9">
    <name type="scientific">Jonesia denitrificans (strain ATCC 14870 / DSM 20603 / BCRC 15368 / CIP 55.134 / JCM 11481 / NBRC 15587 / NCTC 10816 / Prevot 55134)</name>
    <name type="common">Listeria denitrificans</name>
    <dbReference type="NCBI Taxonomy" id="471856"/>
    <lineage>
        <taxon>Bacteria</taxon>
        <taxon>Bacillati</taxon>
        <taxon>Actinomycetota</taxon>
        <taxon>Actinomycetes</taxon>
        <taxon>Micrococcales</taxon>
        <taxon>Jonesiaceae</taxon>
        <taxon>Jonesia</taxon>
    </lineage>
</organism>
<evidence type="ECO:0000256" key="6">
    <source>
        <dbReference type="SAM" id="Phobius"/>
    </source>
</evidence>
<gene>
    <name evidence="8" type="ordered locus">Jden_0074</name>
</gene>
<dbReference type="SUPFAM" id="SSF103473">
    <property type="entry name" value="MFS general substrate transporter"/>
    <property type="match status" value="1"/>
</dbReference>
<dbReference type="KEGG" id="jde:Jden_0074"/>
<protein>
    <submittedName>
        <fullName evidence="8">Major facilitator superfamily MFS_1</fullName>
    </submittedName>
</protein>
<evidence type="ECO:0000256" key="1">
    <source>
        <dbReference type="ARBA" id="ARBA00004651"/>
    </source>
</evidence>
<dbReference type="RefSeq" id="WP_012805855.1">
    <property type="nucleotide sequence ID" value="NC_013174.1"/>
</dbReference>
<comment type="subcellular location">
    <subcellularLocation>
        <location evidence="1">Cell membrane</location>
        <topology evidence="1">Multi-pass membrane protein</topology>
    </subcellularLocation>
</comment>
<dbReference type="InterPro" id="IPR011701">
    <property type="entry name" value="MFS"/>
</dbReference>
<keyword evidence="9" id="KW-1185">Reference proteome</keyword>
<evidence type="ECO:0000256" key="4">
    <source>
        <dbReference type="ARBA" id="ARBA00022989"/>
    </source>
</evidence>
<feature type="transmembrane region" description="Helical" evidence="6">
    <location>
        <begin position="95"/>
        <end position="118"/>
    </location>
</feature>
<feature type="domain" description="Major facilitator superfamily (MFS) profile" evidence="7">
    <location>
        <begin position="2"/>
        <end position="396"/>
    </location>
</feature>
<dbReference type="AlphaFoldDB" id="C7R572"/>
<keyword evidence="3 6" id="KW-0812">Transmembrane</keyword>
<dbReference type="Pfam" id="PF07690">
    <property type="entry name" value="MFS_1"/>
    <property type="match status" value="1"/>
</dbReference>
<proteinExistence type="predicted"/>
<reference evidence="8 9" key="1">
    <citation type="journal article" date="2009" name="Stand. Genomic Sci.">
        <title>Complete genome sequence of Jonesia denitrificans type strain (Prevot 55134).</title>
        <authorList>
            <person name="Pukall R."/>
            <person name="Gehrich-Schroter G."/>
            <person name="Lapidus A."/>
            <person name="Nolan M."/>
            <person name="Glavina Del Rio T."/>
            <person name="Lucas S."/>
            <person name="Chen F."/>
            <person name="Tice H."/>
            <person name="Pitluck S."/>
            <person name="Cheng J.F."/>
            <person name="Copeland A."/>
            <person name="Saunders E."/>
            <person name="Brettin T."/>
            <person name="Detter J.C."/>
            <person name="Bruce D."/>
            <person name="Goodwin L."/>
            <person name="Pati A."/>
            <person name="Ivanova N."/>
            <person name="Mavromatis K."/>
            <person name="Ovchinnikova G."/>
            <person name="Chen A."/>
            <person name="Palaniappan K."/>
            <person name="Land M."/>
            <person name="Hauser L."/>
            <person name="Chang Y.J."/>
            <person name="Jeffries C.D."/>
            <person name="Chain P."/>
            <person name="Goker M."/>
            <person name="Bristow J."/>
            <person name="Eisen J.A."/>
            <person name="Markowitz V."/>
            <person name="Hugenholtz P."/>
            <person name="Kyrpides N.C."/>
            <person name="Klenk H.P."/>
            <person name="Han C."/>
        </authorList>
    </citation>
    <scope>NUCLEOTIDE SEQUENCE [LARGE SCALE GENOMIC DNA]</scope>
    <source>
        <strain evidence="9">ATCC 14870 / DSM 20603 / BCRC 15368 / CIP 55.134 / JCM 11481 / NBRC 15587 / NCTC 10816 / Prevot 55134</strain>
    </source>
</reference>
<feature type="transmembrane region" description="Helical" evidence="6">
    <location>
        <begin position="12"/>
        <end position="31"/>
    </location>
</feature>
<dbReference type="PANTHER" id="PTHR23513">
    <property type="entry name" value="INTEGRAL MEMBRANE EFFLUX PROTEIN-RELATED"/>
    <property type="match status" value="1"/>
</dbReference>
<dbReference type="PANTHER" id="PTHR23513:SF6">
    <property type="entry name" value="MAJOR FACILITATOR SUPERFAMILY ASSOCIATED DOMAIN-CONTAINING PROTEIN"/>
    <property type="match status" value="1"/>
</dbReference>
<feature type="transmembrane region" description="Helical" evidence="6">
    <location>
        <begin position="307"/>
        <end position="327"/>
    </location>
</feature>
<keyword evidence="2" id="KW-1003">Cell membrane</keyword>
<evidence type="ECO:0000256" key="2">
    <source>
        <dbReference type="ARBA" id="ARBA00022475"/>
    </source>
</evidence>
<dbReference type="CDD" id="cd06173">
    <property type="entry name" value="MFS_MefA_like"/>
    <property type="match status" value="1"/>
</dbReference>